<keyword evidence="4" id="KW-1185">Reference proteome</keyword>
<protein>
    <submittedName>
        <fullName evidence="3">DUF1573 domain-containing protein</fullName>
    </submittedName>
</protein>
<name>A0A7V8VD89_9BACT</name>
<dbReference type="PANTHER" id="PTHR37833">
    <property type="entry name" value="LIPOPROTEIN-RELATED"/>
    <property type="match status" value="1"/>
</dbReference>
<feature type="chain" id="PRO_5031129224" evidence="2">
    <location>
        <begin position="27"/>
        <end position="394"/>
    </location>
</feature>
<comment type="caution">
    <text evidence="3">The sequence shown here is derived from an EMBL/GenBank/DDBJ whole genome shotgun (WGS) entry which is preliminary data.</text>
</comment>
<feature type="signal peptide" evidence="2">
    <location>
        <begin position="1"/>
        <end position="26"/>
    </location>
</feature>
<dbReference type="RefSeq" id="WP_194537317.1">
    <property type="nucleotide sequence ID" value="NZ_JACEFB010000003.1"/>
</dbReference>
<dbReference type="PANTHER" id="PTHR37833:SF1">
    <property type="entry name" value="SIGNAL PEPTIDE PROTEIN"/>
    <property type="match status" value="1"/>
</dbReference>
<dbReference type="Pfam" id="PF07610">
    <property type="entry name" value="DUF1573"/>
    <property type="match status" value="1"/>
</dbReference>
<evidence type="ECO:0000313" key="4">
    <source>
        <dbReference type="Proteomes" id="UP000542342"/>
    </source>
</evidence>
<organism evidence="3 4">
    <name type="scientific">Thermogemmata fonticola</name>
    <dbReference type="NCBI Taxonomy" id="2755323"/>
    <lineage>
        <taxon>Bacteria</taxon>
        <taxon>Pseudomonadati</taxon>
        <taxon>Planctomycetota</taxon>
        <taxon>Planctomycetia</taxon>
        <taxon>Gemmatales</taxon>
        <taxon>Gemmataceae</taxon>
        <taxon>Thermogemmata</taxon>
    </lineage>
</organism>
<accession>A0A7V8VD89</accession>
<proteinExistence type="predicted"/>
<feature type="compositionally biased region" description="Low complexity" evidence="1">
    <location>
        <begin position="45"/>
        <end position="66"/>
    </location>
</feature>
<sequence length="394" mass="42092">MPRRGAWTSLCIAWVCCLFSHTPVQAQGLLPHWLRPNPPAPSPSTTPRTTGPAAAPSASGGNSTSAAAPVAPWANKLFLPDIALHREQAPPPVIVHDFGEVPHGTVCLHRFTITNIYDVPLQITEVRKSCHCLDYVPMTKVLQPNESAEFVVTMNTGKFVGFNAQTLYVTFGPRYVSTAILRLQATSRTDVSLQPGAIQFGVVPPGTRVVQRVLIKYSGRNRDWKLTEVVAPSPALGASLTEVSRGGLLRGGVEYHVDVVLQAGTEPGPLNETVYVKTNDPAQPVLRIAVSAVIAAVVECSPAQVQFDPVPLGQSATQRVLVRAARPFRILGVEGEGQGVSVELPPGNNPLPVQFVTVKFSPSQAGTIQRTLRLLTDLDGTAVSLPLSAKGISR</sequence>
<keyword evidence="2" id="KW-0732">Signal</keyword>
<dbReference type="AlphaFoldDB" id="A0A7V8VD89"/>
<dbReference type="Proteomes" id="UP000542342">
    <property type="component" value="Unassembled WGS sequence"/>
</dbReference>
<gene>
    <name evidence="3" type="ORF">H0921_06870</name>
</gene>
<dbReference type="InterPro" id="IPR011467">
    <property type="entry name" value="DUF1573"/>
</dbReference>
<dbReference type="InterPro" id="IPR013783">
    <property type="entry name" value="Ig-like_fold"/>
</dbReference>
<dbReference type="EMBL" id="JACEFB010000003">
    <property type="protein sequence ID" value="MBA2225885.1"/>
    <property type="molecule type" value="Genomic_DNA"/>
</dbReference>
<feature type="region of interest" description="Disordered" evidence="1">
    <location>
        <begin position="35"/>
        <end position="66"/>
    </location>
</feature>
<evidence type="ECO:0000256" key="2">
    <source>
        <dbReference type="SAM" id="SignalP"/>
    </source>
</evidence>
<evidence type="ECO:0000313" key="3">
    <source>
        <dbReference type="EMBL" id="MBA2225885.1"/>
    </source>
</evidence>
<evidence type="ECO:0000256" key="1">
    <source>
        <dbReference type="SAM" id="MobiDB-lite"/>
    </source>
</evidence>
<reference evidence="3 4" key="1">
    <citation type="submission" date="2020-07" db="EMBL/GenBank/DDBJ databases">
        <title>Thermogemmata thermophila gen. nov., sp. nov., a novel moderate thermophilic planctomycete from a Kamchatka hot spring.</title>
        <authorList>
            <person name="Elcheninov A.G."/>
            <person name="Podosokorskaya O.A."/>
            <person name="Kovaleva O.L."/>
            <person name="Novikov A."/>
            <person name="Bonch-Osmolovskaya E.A."/>
            <person name="Toshchakov S.V."/>
            <person name="Kublanov I.V."/>
        </authorList>
    </citation>
    <scope>NUCLEOTIDE SEQUENCE [LARGE SCALE GENOMIC DNA]</scope>
    <source>
        <strain evidence="3 4">2918</strain>
    </source>
</reference>
<dbReference type="Gene3D" id="2.60.40.10">
    <property type="entry name" value="Immunoglobulins"/>
    <property type="match status" value="2"/>
</dbReference>